<evidence type="ECO:0000313" key="3">
    <source>
        <dbReference type="Proteomes" id="UP001215598"/>
    </source>
</evidence>
<feature type="compositionally biased region" description="Gly residues" evidence="1">
    <location>
        <begin position="293"/>
        <end position="314"/>
    </location>
</feature>
<keyword evidence="3" id="KW-1185">Reference proteome</keyword>
<organism evidence="2 3">
    <name type="scientific">Mycena metata</name>
    <dbReference type="NCBI Taxonomy" id="1033252"/>
    <lineage>
        <taxon>Eukaryota</taxon>
        <taxon>Fungi</taxon>
        <taxon>Dikarya</taxon>
        <taxon>Basidiomycota</taxon>
        <taxon>Agaricomycotina</taxon>
        <taxon>Agaricomycetes</taxon>
        <taxon>Agaricomycetidae</taxon>
        <taxon>Agaricales</taxon>
        <taxon>Marasmiineae</taxon>
        <taxon>Mycenaceae</taxon>
        <taxon>Mycena</taxon>
    </lineage>
</organism>
<feature type="compositionally biased region" description="Low complexity" evidence="1">
    <location>
        <begin position="26"/>
        <end position="43"/>
    </location>
</feature>
<dbReference type="EMBL" id="JARKIB010000004">
    <property type="protein sequence ID" value="KAJ7781034.1"/>
    <property type="molecule type" value="Genomic_DNA"/>
</dbReference>
<evidence type="ECO:0000256" key="1">
    <source>
        <dbReference type="SAM" id="MobiDB-lite"/>
    </source>
</evidence>
<name>A0AAD7NZ34_9AGAR</name>
<accession>A0AAD7NZ34</accession>
<feature type="compositionally biased region" description="Acidic residues" evidence="1">
    <location>
        <begin position="350"/>
        <end position="361"/>
    </location>
</feature>
<sequence>MSQCYSFLPPRDLWVQNPSYRHHSSRYPSSPSWSSLPRHSSSPEIRMRSGSQLNDPPPLLPPAHRYSPYPASVIRSSQCTSNTISSPAAASTVSAPHLRVSSLQLPHGIPLNTHQNWLQRPLTLPAILYLRADPNDFTFIAPTFSRALATRSDSSRPRSHYWLVTAVRNGEVLGWPITLTSEVDGKAEILSGLCGTDRNRVIPLDDGSRSALEACPPPPLDKPILKITHPDGDPIHGFLILCAQARFSTKDLAYHSSRSFSISKMNVAYLEVYLSSLTEAEAIPDVVEEVKRGGGSRPGGGDVGMGGGGRGAEPGGPPDADGDASGMGAAGAGGGQKKITGAARDNHGDDGEDDDDDDDDLDPIEELLFLARLGGPSGPAFLQAANRLSEVQQANQEFAYAASQTRVHEYIKVFGAKTQAQMQYDDSGDTESIH</sequence>
<dbReference type="AlphaFoldDB" id="A0AAD7NZ34"/>
<comment type="caution">
    <text evidence="2">The sequence shown here is derived from an EMBL/GenBank/DDBJ whole genome shotgun (WGS) entry which is preliminary data.</text>
</comment>
<feature type="region of interest" description="Disordered" evidence="1">
    <location>
        <begin position="25"/>
        <end position="64"/>
    </location>
</feature>
<feature type="region of interest" description="Disordered" evidence="1">
    <location>
        <begin position="290"/>
        <end position="361"/>
    </location>
</feature>
<proteinExistence type="predicted"/>
<dbReference type="Proteomes" id="UP001215598">
    <property type="component" value="Unassembled WGS sequence"/>
</dbReference>
<gene>
    <name evidence="2" type="ORF">B0H16DRAFT_1682602</name>
</gene>
<reference evidence="2" key="1">
    <citation type="submission" date="2023-03" db="EMBL/GenBank/DDBJ databases">
        <title>Massive genome expansion in bonnet fungi (Mycena s.s.) driven by repeated elements and novel gene families across ecological guilds.</title>
        <authorList>
            <consortium name="Lawrence Berkeley National Laboratory"/>
            <person name="Harder C.B."/>
            <person name="Miyauchi S."/>
            <person name="Viragh M."/>
            <person name="Kuo A."/>
            <person name="Thoen E."/>
            <person name="Andreopoulos B."/>
            <person name="Lu D."/>
            <person name="Skrede I."/>
            <person name="Drula E."/>
            <person name="Henrissat B."/>
            <person name="Morin E."/>
            <person name="Kohler A."/>
            <person name="Barry K."/>
            <person name="LaButti K."/>
            <person name="Morin E."/>
            <person name="Salamov A."/>
            <person name="Lipzen A."/>
            <person name="Mereny Z."/>
            <person name="Hegedus B."/>
            <person name="Baldrian P."/>
            <person name="Stursova M."/>
            <person name="Weitz H."/>
            <person name="Taylor A."/>
            <person name="Grigoriev I.V."/>
            <person name="Nagy L.G."/>
            <person name="Martin F."/>
            <person name="Kauserud H."/>
        </authorList>
    </citation>
    <scope>NUCLEOTIDE SEQUENCE</scope>
    <source>
        <strain evidence="2">CBHHK182m</strain>
    </source>
</reference>
<protein>
    <submittedName>
        <fullName evidence="2">Uncharacterized protein</fullName>
    </submittedName>
</protein>
<evidence type="ECO:0000313" key="2">
    <source>
        <dbReference type="EMBL" id="KAJ7781034.1"/>
    </source>
</evidence>